<dbReference type="Proteomes" id="UP000236370">
    <property type="component" value="Unassembled WGS sequence"/>
</dbReference>
<evidence type="ECO:0000313" key="2">
    <source>
        <dbReference type="EMBL" id="PNI82027.1"/>
    </source>
</evidence>
<feature type="compositionally biased region" description="Low complexity" evidence="1">
    <location>
        <begin position="1"/>
        <end position="10"/>
    </location>
</feature>
<accession>A0A2J8PDD2</accession>
<comment type="caution">
    <text evidence="2">The sequence shown here is derived from an EMBL/GenBank/DDBJ whole genome shotgun (WGS) entry which is preliminary data.</text>
</comment>
<reference evidence="2 3" key="1">
    <citation type="submission" date="2017-12" db="EMBL/GenBank/DDBJ databases">
        <title>High-resolution comparative analysis of great ape genomes.</title>
        <authorList>
            <person name="Pollen A."/>
            <person name="Hastie A."/>
            <person name="Hormozdiari F."/>
            <person name="Dougherty M."/>
            <person name="Liu R."/>
            <person name="Chaisson M."/>
            <person name="Hoppe E."/>
            <person name="Hill C."/>
            <person name="Pang A."/>
            <person name="Hillier L."/>
            <person name="Baker C."/>
            <person name="Armstrong J."/>
            <person name="Shendure J."/>
            <person name="Paten B."/>
            <person name="Wilson R."/>
            <person name="Chao H."/>
            <person name="Schneider V."/>
            <person name="Ventura M."/>
            <person name="Kronenberg Z."/>
            <person name="Murali S."/>
            <person name="Gordon D."/>
            <person name="Cantsilieris S."/>
            <person name="Munson K."/>
            <person name="Nelson B."/>
            <person name="Raja A."/>
            <person name="Underwood J."/>
            <person name="Diekhans M."/>
            <person name="Fiddes I."/>
            <person name="Haussler D."/>
            <person name="Eichler E."/>
        </authorList>
    </citation>
    <scope>NUCLEOTIDE SEQUENCE [LARGE SCALE GENOMIC DNA]</scope>
    <source>
        <strain evidence="2">Yerkes chimp pedigree #C0471</strain>
    </source>
</reference>
<feature type="region of interest" description="Disordered" evidence="1">
    <location>
        <begin position="1"/>
        <end position="35"/>
    </location>
</feature>
<sequence length="35" mass="3507">MAATAAEAVASGSGEPREEAGALGPAWDESQSLWC</sequence>
<gene>
    <name evidence="2" type="ORF">CK820_G0004131</name>
</gene>
<name>A0A2J8PDD2_PANTR</name>
<dbReference type="AlphaFoldDB" id="A0A2J8PDD2"/>
<evidence type="ECO:0000313" key="3">
    <source>
        <dbReference type="Proteomes" id="UP000236370"/>
    </source>
</evidence>
<proteinExistence type="predicted"/>
<dbReference type="SMR" id="A0A2J8PDD2"/>
<evidence type="ECO:0000256" key="1">
    <source>
        <dbReference type="SAM" id="MobiDB-lite"/>
    </source>
</evidence>
<protein>
    <submittedName>
        <fullName evidence="2">HIF1AN isoform 3</fullName>
    </submittedName>
</protein>
<organism evidence="2 3">
    <name type="scientific">Pan troglodytes</name>
    <name type="common">Chimpanzee</name>
    <dbReference type="NCBI Taxonomy" id="9598"/>
    <lineage>
        <taxon>Eukaryota</taxon>
        <taxon>Metazoa</taxon>
        <taxon>Chordata</taxon>
        <taxon>Craniata</taxon>
        <taxon>Vertebrata</taxon>
        <taxon>Euteleostomi</taxon>
        <taxon>Mammalia</taxon>
        <taxon>Eutheria</taxon>
        <taxon>Euarchontoglires</taxon>
        <taxon>Primates</taxon>
        <taxon>Haplorrhini</taxon>
        <taxon>Catarrhini</taxon>
        <taxon>Hominidae</taxon>
        <taxon>Pan</taxon>
    </lineage>
</organism>
<dbReference type="EMBL" id="NBAG03000216">
    <property type="protein sequence ID" value="PNI82027.1"/>
    <property type="molecule type" value="Genomic_DNA"/>
</dbReference>